<accession>D4XLJ7</accession>
<dbReference type="EMBL" id="ADMT01000083">
    <property type="protein sequence ID" value="EFF83929.1"/>
    <property type="molecule type" value="Genomic_DNA"/>
</dbReference>
<feature type="signal peptide" evidence="1">
    <location>
        <begin position="1"/>
        <end position="28"/>
    </location>
</feature>
<gene>
    <name evidence="2" type="ORF">HMP0015_0589</name>
</gene>
<dbReference type="Proteomes" id="UP000003085">
    <property type="component" value="Unassembled WGS sequence"/>
</dbReference>
<dbReference type="AlphaFoldDB" id="D4XLJ7"/>
<dbReference type="Pfam" id="PF09694">
    <property type="entry name" value="Gcw_chp"/>
    <property type="match status" value="1"/>
</dbReference>
<evidence type="ECO:0000313" key="2">
    <source>
        <dbReference type="EMBL" id="EFF83929.1"/>
    </source>
</evidence>
<dbReference type="InterPro" id="IPR010239">
    <property type="entry name" value="CHP02001"/>
</dbReference>
<evidence type="ECO:0000256" key="1">
    <source>
        <dbReference type="SAM" id="SignalP"/>
    </source>
</evidence>
<feature type="chain" id="PRO_5003067539" evidence="1">
    <location>
        <begin position="29"/>
        <end position="261"/>
    </location>
</feature>
<protein>
    <submittedName>
        <fullName evidence="2">Uncharacterized protein</fullName>
    </submittedName>
</protein>
<name>D4XLJ7_ACIHA</name>
<evidence type="ECO:0000313" key="3">
    <source>
        <dbReference type="Proteomes" id="UP000003085"/>
    </source>
</evidence>
<dbReference type="SUPFAM" id="SSF56935">
    <property type="entry name" value="Porins"/>
    <property type="match status" value="1"/>
</dbReference>
<dbReference type="NCBIfam" id="TIGR02001">
    <property type="entry name" value="gcw_chp"/>
    <property type="match status" value="1"/>
</dbReference>
<proteinExistence type="predicted"/>
<comment type="caution">
    <text evidence="2">The sequence shown here is derived from an EMBL/GenBank/DDBJ whole genome shotgun (WGS) entry which is preliminary data.</text>
</comment>
<keyword evidence="1" id="KW-0732">Signal</keyword>
<reference evidence="3" key="1">
    <citation type="submission" date="2010-03" db="EMBL/GenBank/DDBJ databases">
        <title>Complete sequence of Mobiluncus curtisii ATCC 43063.</title>
        <authorList>
            <person name="Muzny D."/>
            <person name="Qin X."/>
            <person name="Deng J."/>
            <person name="Jiang H."/>
            <person name="Liu Y."/>
            <person name="Qu J."/>
            <person name="Song X.-Z."/>
            <person name="Zhang L."/>
            <person name="Thornton R."/>
            <person name="Coyle M."/>
            <person name="Francisco L."/>
            <person name="Jackson L."/>
            <person name="Javaid M."/>
            <person name="Korchina V."/>
            <person name="Kovar C."/>
            <person name="Mata R."/>
            <person name="Mathew T."/>
            <person name="Ngo R."/>
            <person name="Nguyen L."/>
            <person name="Nguyen N."/>
            <person name="Okwuonu G."/>
            <person name="Ongeri F."/>
            <person name="Pham C."/>
            <person name="Simmons D."/>
            <person name="Wilczek-Boney K."/>
            <person name="Hale W."/>
            <person name="Jakkamsetti A."/>
            <person name="Pham P."/>
            <person name="Ruth R."/>
            <person name="San Lucas F."/>
            <person name="Warren J."/>
            <person name="Zhang J."/>
            <person name="Zhao Z."/>
            <person name="Zhou C."/>
            <person name="Zhu D."/>
            <person name="Lee S."/>
            <person name="Bess C."/>
            <person name="Blankenburg K."/>
            <person name="Forbes L."/>
            <person name="Fu Q."/>
            <person name="Gubbala S."/>
            <person name="Hirani K."/>
            <person name="Jayaseelan J.C."/>
            <person name="Lara F."/>
            <person name="Munidasa M."/>
            <person name="Palculict T."/>
            <person name="Patil S."/>
            <person name="Pu L.-L."/>
            <person name="Saada N."/>
            <person name="Tang L."/>
            <person name="Weissenberger G."/>
            <person name="Zhu Y."/>
            <person name="Hemphill L."/>
            <person name="Shang Y."/>
            <person name="Youmans B."/>
            <person name="Ayvaz T."/>
            <person name="Ross M."/>
            <person name="Santibanez J."/>
            <person name="Aqrawi P."/>
            <person name="Gross S."/>
            <person name="Joshi V."/>
            <person name="Fowler G."/>
            <person name="Nazareth L."/>
            <person name="Reid J."/>
            <person name="Worley K."/>
            <person name="Petrosino J."/>
            <person name="Highlander S."/>
            <person name="Gibbs R."/>
            <person name="Gibbs R."/>
        </authorList>
    </citation>
    <scope>NUCLEOTIDE SEQUENCE [LARGE SCALE GENOMIC DNA]</scope>
    <source>
        <strain evidence="3">ATCC 19194</strain>
    </source>
</reference>
<dbReference type="HOGENOM" id="CLU_074587_1_0_6"/>
<sequence>MGEINMMKFACKALALSMIAGLSTMSFAAEDNVLAQSGLSFSGSAALTTDYRFRGITQTESDPAIQGGFQLDHESGLYAGVWASNVHFGSDDPTHLELDPYIGYATELPLAGKPTLDVGLWYYGYPSSSDLNWLEIYAKLGFDNAIVTGDNLLAAVNYSNDVAGTDEDGWYLNLAYSVPFADTGFGGVASVGYTKVDIDDAFNGKDNYVDWKVGVSYDFKSIEGFSAELAAIGTNIDTDELAKFEKRGVKTGAVFTLTKSF</sequence>
<organism evidence="2 3">
    <name type="scientific">Acinetobacter haemolyticus ATCC 19194</name>
    <dbReference type="NCBI Taxonomy" id="707232"/>
    <lineage>
        <taxon>Bacteria</taxon>
        <taxon>Pseudomonadati</taxon>
        <taxon>Pseudomonadota</taxon>
        <taxon>Gammaproteobacteria</taxon>
        <taxon>Moraxellales</taxon>
        <taxon>Moraxellaceae</taxon>
        <taxon>Acinetobacter</taxon>
    </lineage>
</organism>